<keyword evidence="2" id="KW-1185">Reference proteome</keyword>
<name>A0A1Y2GYJ9_9FUNG</name>
<evidence type="ECO:0000313" key="2">
    <source>
        <dbReference type="Proteomes" id="UP000193648"/>
    </source>
</evidence>
<dbReference type="RefSeq" id="XP_021884316.1">
    <property type="nucleotide sequence ID" value="XM_022019885.1"/>
</dbReference>
<accession>A0A1Y2GYJ9</accession>
<dbReference type="OrthoDB" id="2374051at2759"/>
<gene>
    <name evidence="1" type="ORF">BCR41DRAFT_201216</name>
</gene>
<dbReference type="GeneID" id="33561729"/>
<evidence type="ECO:0000313" key="1">
    <source>
        <dbReference type="EMBL" id="ORZ26553.1"/>
    </source>
</evidence>
<dbReference type="AlphaFoldDB" id="A0A1Y2GYJ9"/>
<sequence length="285" mass="32565">MLSNLGTSTTHKKKQGRIITPLPMTAFYNKQYFISQFTSLHHDSTQPALIHQLLASGLQNTHSEFWILYDDDTHQPIACVGANTVMSDPSMGYVGLFEAKTEEAGVAVLNAAIEWLRHGGLQQFKPVRQILGPVNMTTWLQYRLRIDTEPQPSMSFEPRHPHFYDTCFSKAGFVKAMDYYSTFFHIDDLLEGYQAYTHGVSLESVGLILQPWNTLDFQASLNPEKHPELSSTPQDDVAKRLYDLSIGMFRGKEFFDEGFTRSNHRQVVLNDMVSRSIERQRPLRS</sequence>
<evidence type="ECO:0008006" key="3">
    <source>
        <dbReference type="Google" id="ProtNLM"/>
    </source>
</evidence>
<comment type="caution">
    <text evidence="1">The sequence shown here is derived from an EMBL/GenBank/DDBJ whole genome shotgun (WGS) entry which is preliminary data.</text>
</comment>
<dbReference type="EMBL" id="MCFF01000006">
    <property type="protein sequence ID" value="ORZ26553.1"/>
    <property type="molecule type" value="Genomic_DNA"/>
</dbReference>
<reference evidence="1 2" key="1">
    <citation type="submission" date="2016-07" db="EMBL/GenBank/DDBJ databases">
        <title>Pervasive Adenine N6-methylation of Active Genes in Fungi.</title>
        <authorList>
            <consortium name="DOE Joint Genome Institute"/>
            <person name="Mondo S.J."/>
            <person name="Dannebaum R.O."/>
            <person name="Kuo R.C."/>
            <person name="Labutti K."/>
            <person name="Haridas S."/>
            <person name="Kuo A."/>
            <person name="Salamov A."/>
            <person name="Ahrendt S.R."/>
            <person name="Lipzen A."/>
            <person name="Sullivan W."/>
            <person name="Andreopoulos W.B."/>
            <person name="Clum A."/>
            <person name="Lindquist E."/>
            <person name="Daum C."/>
            <person name="Ramamoorthy G.K."/>
            <person name="Gryganskyi A."/>
            <person name="Culley D."/>
            <person name="Magnuson J.K."/>
            <person name="James T.Y."/>
            <person name="O'Malley M.A."/>
            <person name="Stajich J.E."/>
            <person name="Spatafora J.W."/>
            <person name="Visel A."/>
            <person name="Grigoriev I.V."/>
        </authorList>
    </citation>
    <scope>NUCLEOTIDE SEQUENCE [LARGE SCALE GENOMIC DNA]</scope>
    <source>
        <strain evidence="1 2">NRRL 3116</strain>
    </source>
</reference>
<protein>
    <recommendedName>
        <fullName evidence="3">N-acetyltransferase domain-containing protein</fullName>
    </recommendedName>
</protein>
<dbReference type="InParanoid" id="A0A1Y2GYJ9"/>
<organism evidence="1 2">
    <name type="scientific">Lobosporangium transversale</name>
    <dbReference type="NCBI Taxonomy" id="64571"/>
    <lineage>
        <taxon>Eukaryota</taxon>
        <taxon>Fungi</taxon>
        <taxon>Fungi incertae sedis</taxon>
        <taxon>Mucoromycota</taxon>
        <taxon>Mortierellomycotina</taxon>
        <taxon>Mortierellomycetes</taxon>
        <taxon>Mortierellales</taxon>
        <taxon>Mortierellaceae</taxon>
        <taxon>Lobosporangium</taxon>
    </lineage>
</organism>
<dbReference type="Proteomes" id="UP000193648">
    <property type="component" value="Unassembled WGS sequence"/>
</dbReference>
<proteinExistence type="predicted"/>